<dbReference type="InterPro" id="IPR007110">
    <property type="entry name" value="Ig-like_dom"/>
</dbReference>
<dbReference type="GeneTree" id="ENSGT00940000153073"/>
<dbReference type="InterPro" id="IPR013106">
    <property type="entry name" value="Ig_V-set"/>
</dbReference>
<dbReference type="AlphaFoldDB" id="A0A8C0GXI4"/>
<dbReference type="OMA" id="EGLRLNC"/>
<keyword evidence="8" id="KW-1185">Reference proteome</keyword>
<sequence>MPTRIYFFPPEGSTGVSVMQTQGPVSVSEGEGLRLNCSYDDATVYAVFWYAQFPSQSPRFLLRDLGREDSDERIRKGFSATHDKKDKSFHLSKLASDLSDSGTYYCAVSDTVTRAGRGAEQKPHRVCGDISLRCVCRGCGVCFCVEGGKQG</sequence>
<reference evidence="7" key="2">
    <citation type="submission" date="2025-09" db="UniProtKB">
        <authorList>
            <consortium name="Ensembl"/>
        </authorList>
    </citation>
    <scope>IDENTIFICATION</scope>
</reference>
<reference evidence="7" key="1">
    <citation type="submission" date="2025-08" db="UniProtKB">
        <authorList>
            <consortium name="Ensembl"/>
        </authorList>
    </citation>
    <scope>IDENTIFICATION</scope>
</reference>
<dbReference type="InterPro" id="IPR036179">
    <property type="entry name" value="Ig-like_dom_sf"/>
</dbReference>
<keyword evidence="1" id="KW-0732">Signal</keyword>
<dbReference type="InterPro" id="IPR051287">
    <property type="entry name" value="TCR_variable_region"/>
</dbReference>
<keyword evidence="4" id="KW-0393">Immunoglobulin domain</keyword>
<dbReference type="Gene3D" id="2.60.40.10">
    <property type="entry name" value="Immunoglobulins"/>
    <property type="match status" value="1"/>
</dbReference>
<keyword evidence="2" id="KW-1064">Adaptive immunity</keyword>
<dbReference type="PANTHER" id="PTHR19367:SF18">
    <property type="entry name" value="T CELL RECEPTOR ALPHA VARIABLE 16"/>
    <property type="match status" value="1"/>
</dbReference>
<accession>A0A8C0GXI4</accession>
<protein>
    <recommendedName>
        <fullName evidence="6">Ig-like domain-containing protein</fullName>
    </recommendedName>
</protein>
<dbReference type="PROSITE" id="PS50835">
    <property type="entry name" value="IG_LIKE"/>
    <property type="match status" value="1"/>
</dbReference>
<evidence type="ECO:0000256" key="4">
    <source>
        <dbReference type="ARBA" id="ARBA00023319"/>
    </source>
</evidence>
<dbReference type="InterPro" id="IPR013783">
    <property type="entry name" value="Ig-like_fold"/>
</dbReference>
<evidence type="ECO:0000313" key="7">
    <source>
        <dbReference type="Ensembl" id="ENSCABP00000014727.1"/>
    </source>
</evidence>
<dbReference type="GO" id="GO:0042101">
    <property type="term" value="C:T cell receptor complex"/>
    <property type="evidence" value="ECO:0007669"/>
    <property type="project" value="UniProtKB-KW"/>
</dbReference>
<evidence type="ECO:0000256" key="5">
    <source>
        <dbReference type="ARBA" id="ARBA00043266"/>
    </source>
</evidence>
<dbReference type="SMART" id="SM00409">
    <property type="entry name" value="IG"/>
    <property type="match status" value="1"/>
</dbReference>
<dbReference type="GO" id="GO:0002250">
    <property type="term" value="P:adaptive immune response"/>
    <property type="evidence" value="ECO:0007669"/>
    <property type="project" value="UniProtKB-KW"/>
</dbReference>
<feature type="domain" description="Ig-like" evidence="6">
    <location>
        <begin position="10"/>
        <end position="127"/>
    </location>
</feature>
<dbReference type="Proteomes" id="UP000694404">
    <property type="component" value="Unplaced"/>
</dbReference>
<name>A0A8C0GXI4_CHEAB</name>
<dbReference type="SUPFAM" id="SSF48726">
    <property type="entry name" value="Immunoglobulin"/>
    <property type="match status" value="1"/>
</dbReference>
<evidence type="ECO:0000256" key="2">
    <source>
        <dbReference type="ARBA" id="ARBA00023130"/>
    </source>
</evidence>
<dbReference type="Pfam" id="PF07686">
    <property type="entry name" value="V-set"/>
    <property type="match status" value="1"/>
</dbReference>
<keyword evidence="5" id="KW-1279">T cell receptor</keyword>
<organism evidence="7 8">
    <name type="scientific">Chelonoidis abingdonii</name>
    <name type="common">Abingdon island giant tortoise</name>
    <name type="synonym">Testudo abingdonii</name>
    <dbReference type="NCBI Taxonomy" id="106734"/>
    <lineage>
        <taxon>Eukaryota</taxon>
        <taxon>Metazoa</taxon>
        <taxon>Chordata</taxon>
        <taxon>Craniata</taxon>
        <taxon>Vertebrata</taxon>
        <taxon>Euteleostomi</taxon>
        <taxon>Archelosauria</taxon>
        <taxon>Testudinata</taxon>
        <taxon>Testudines</taxon>
        <taxon>Cryptodira</taxon>
        <taxon>Durocryptodira</taxon>
        <taxon>Testudinoidea</taxon>
        <taxon>Testudinidae</taxon>
        <taxon>Chelonoidis</taxon>
    </lineage>
</organism>
<dbReference type="InterPro" id="IPR003599">
    <property type="entry name" value="Ig_sub"/>
</dbReference>
<proteinExistence type="predicted"/>
<evidence type="ECO:0000259" key="6">
    <source>
        <dbReference type="PROSITE" id="PS50835"/>
    </source>
</evidence>
<keyword evidence="5" id="KW-0391">Immunity</keyword>
<dbReference type="Ensembl" id="ENSCABT00000016137.1">
    <property type="protein sequence ID" value="ENSCABP00000014727.1"/>
    <property type="gene ID" value="ENSCABG00000010998.1"/>
</dbReference>
<keyword evidence="3" id="KW-0675">Receptor</keyword>
<dbReference type="PANTHER" id="PTHR19367">
    <property type="entry name" value="T-CELL RECEPTOR ALPHA CHAIN V REGION"/>
    <property type="match status" value="1"/>
</dbReference>
<dbReference type="SMART" id="SM00406">
    <property type="entry name" value="IGv"/>
    <property type="match status" value="1"/>
</dbReference>
<evidence type="ECO:0000313" key="8">
    <source>
        <dbReference type="Proteomes" id="UP000694404"/>
    </source>
</evidence>
<evidence type="ECO:0000256" key="1">
    <source>
        <dbReference type="ARBA" id="ARBA00022729"/>
    </source>
</evidence>
<evidence type="ECO:0000256" key="3">
    <source>
        <dbReference type="ARBA" id="ARBA00023170"/>
    </source>
</evidence>